<feature type="transmembrane region" description="Helical" evidence="1">
    <location>
        <begin position="6"/>
        <end position="25"/>
    </location>
</feature>
<protein>
    <submittedName>
        <fullName evidence="2">Uncharacterized protein</fullName>
    </submittedName>
</protein>
<sequence length="132" mass="15316">MDIAVKIFQVLFYITGSTIAVLTYIKAKNGLLNSVNTEYQKKVMERLSQLSSELYDEFDQSSDKFWAKEDQAKEVLSQLHELIIPHKHEIITNKEIHSGFRLPSKFEELDQFLNKLKSDPFIPRETAIKSPI</sequence>
<organism evidence="2 3">
    <name type="scientific">Marinomonas foliarum</name>
    <dbReference type="NCBI Taxonomy" id="491950"/>
    <lineage>
        <taxon>Bacteria</taxon>
        <taxon>Pseudomonadati</taxon>
        <taxon>Pseudomonadota</taxon>
        <taxon>Gammaproteobacteria</taxon>
        <taxon>Oceanospirillales</taxon>
        <taxon>Oceanospirillaceae</taxon>
        <taxon>Marinomonas</taxon>
    </lineage>
</organism>
<comment type="caution">
    <text evidence="2">The sequence shown here is derived from an EMBL/GenBank/DDBJ whole genome shotgun (WGS) entry which is preliminary data.</text>
</comment>
<evidence type="ECO:0000256" key="1">
    <source>
        <dbReference type="SAM" id="Phobius"/>
    </source>
</evidence>
<proteinExistence type="predicted"/>
<dbReference type="OrthoDB" id="9766445at2"/>
<name>A0A369A2Y7_9GAMM</name>
<accession>A0A369A2Y7</accession>
<evidence type="ECO:0000313" key="2">
    <source>
        <dbReference type="EMBL" id="RCX03551.1"/>
    </source>
</evidence>
<dbReference type="EMBL" id="QPJQ01000012">
    <property type="protein sequence ID" value="RCX03551.1"/>
    <property type="molecule type" value="Genomic_DNA"/>
</dbReference>
<evidence type="ECO:0000313" key="3">
    <source>
        <dbReference type="Proteomes" id="UP000253506"/>
    </source>
</evidence>
<dbReference type="AlphaFoldDB" id="A0A369A2Y7"/>
<reference evidence="2 3" key="1">
    <citation type="submission" date="2018-07" db="EMBL/GenBank/DDBJ databases">
        <title>Genomic Encyclopedia of Type Strains, Phase III (KMG-III): the genomes of soil and plant-associated and newly described type strains.</title>
        <authorList>
            <person name="Whitman W."/>
        </authorList>
    </citation>
    <scope>NUCLEOTIDE SEQUENCE [LARGE SCALE GENOMIC DNA]</scope>
    <source>
        <strain evidence="2 3">CECT 7731</strain>
    </source>
</reference>
<keyword evidence="1" id="KW-1133">Transmembrane helix</keyword>
<dbReference type="Proteomes" id="UP000253506">
    <property type="component" value="Unassembled WGS sequence"/>
</dbReference>
<dbReference type="RefSeq" id="WP_114411864.1">
    <property type="nucleotide sequence ID" value="NZ_QPJQ01000012.1"/>
</dbReference>
<gene>
    <name evidence="2" type="ORF">DFP77_11289</name>
</gene>
<keyword evidence="1" id="KW-0472">Membrane</keyword>
<keyword evidence="1" id="KW-0812">Transmembrane</keyword>